<proteinExistence type="predicted"/>
<dbReference type="Proteomes" id="UP001183246">
    <property type="component" value="Unassembled WGS sequence"/>
</dbReference>
<organism evidence="1 2">
    <name type="scientific">Streptomyces litchfieldiae</name>
    <dbReference type="NCBI Taxonomy" id="3075543"/>
    <lineage>
        <taxon>Bacteria</taxon>
        <taxon>Bacillati</taxon>
        <taxon>Actinomycetota</taxon>
        <taxon>Actinomycetes</taxon>
        <taxon>Kitasatosporales</taxon>
        <taxon>Streptomycetaceae</taxon>
        <taxon>Streptomyces</taxon>
    </lineage>
</organism>
<reference evidence="2" key="1">
    <citation type="submission" date="2023-07" db="EMBL/GenBank/DDBJ databases">
        <title>30 novel species of actinomycetes from the DSMZ collection.</title>
        <authorList>
            <person name="Nouioui I."/>
        </authorList>
    </citation>
    <scope>NUCLEOTIDE SEQUENCE [LARGE SCALE GENOMIC DNA]</scope>
    <source>
        <strain evidence="2">DSM 44938</strain>
    </source>
</reference>
<dbReference type="InterPro" id="IPR029058">
    <property type="entry name" value="AB_hydrolase_fold"/>
</dbReference>
<evidence type="ECO:0000313" key="2">
    <source>
        <dbReference type="Proteomes" id="UP001183246"/>
    </source>
</evidence>
<name>A0ABU2ML03_9ACTN</name>
<evidence type="ECO:0000313" key="1">
    <source>
        <dbReference type="EMBL" id="MDT0342292.1"/>
    </source>
</evidence>
<dbReference type="Gene3D" id="3.40.50.1820">
    <property type="entry name" value="alpha/beta hydrolase"/>
    <property type="match status" value="1"/>
</dbReference>
<keyword evidence="1" id="KW-0378">Hydrolase</keyword>
<comment type="caution">
    <text evidence="1">The sequence shown here is derived from an EMBL/GenBank/DDBJ whole genome shotgun (WGS) entry which is preliminary data.</text>
</comment>
<sequence length="198" mass="21743">MSDRSPFAVPTRFDGALDRVAIVIPGVSYSPARPLLHFARSVLLQHGWTVQELWWQIPDDFPRLPVEDRIAWVEWQVGRAIDAERGACRLLIGKSLGSLACGVAADRNLAAAWLTPVLTIDYVAHSLWRAKAPTLLVGGSADKLWDPRIAESVRHGVLEIPGADHALEIANDTAGSVEALRQVVSRLDRFIGSLEPQM</sequence>
<protein>
    <submittedName>
        <fullName evidence="1">Alpha/beta hydrolase</fullName>
    </submittedName>
</protein>
<dbReference type="SUPFAM" id="SSF53474">
    <property type="entry name" value="alpha/beta-Hydrolases"/>
    <property type="match status" value="1"/>
</dbReference>
<keyword evidence="2" id="KW-1185">Reference proteome</keyword>
<accession>A0ABU2ML03</accession>
<dbReference type="GO" id="GO:0016787">
    <property type="term" value="F:hydrolase activity"/>
    <property type="evidence" value="ECO:0007669"/>
    <property type="project" value="UniProtKB-KW"/>
</dbReference>
<dbReference type="RefSeq" id="WP_311703436.1">
    <property type="nucleotide sequence ID" value="NZ_JAVREL010000003.1"/>
</dbReference>
<gene>
    <name evidence="1" type="ORF">RM590_06585</name>
</gene>
<dbReference type="EMBL" id="JAVREL010000003">
    <property type="protein sequence ID" value="MDT0342292.1"/>
    <property type="molecule type" value="Genomic_DNA"/>
</dbReference>